<evidence type="ECO:0000313" key="5">
    <source>
        <dbReference type="EMBL" id="OYD07331.1"/>
    </source>
</evidence>
<dbReference type="PANTHER" id="PTHR24220:SF659">
    <property type="entry name" value="TRANSPORTER, PUTATIVE-RELATED"/>
    <property type="match status" value="1"/>
</dbReference>
<dbReference type="Proteomes" id="UP000215459">
    <property type="component" value="Unassembled WGS sequence"/>
</dbReference>
<name>A0A235B525_9BACL</name>
<dbReference type="InterPro" id="IPR027417">
    <property type="entry name" value="P-loop_NTPase"/>
</dbReference>
<dbReference type="GO" id="GO:0005524">
    <property type="term" value="F:ATP binding"/>
    <property type="evidence" value="ECO:0007669"/>
    <property type="project" value="UniProtKB-KW"/>
</dbReference>
<feature type="domain" description="ABC transporter" evidence="4">
    <location>
        <begin position="2"/>
        <end position="223"/>
    </location>
</feature>
<dbReference type="FunFam" id="3.40.50.300:FF:000032">
    <property type="entry name" value="Export ABC transporter ATP-binding protein"/>
    <property type="match status" value="1"/>
</dbReference>
<sequence length="223" mass="25116">MITLKDLTKSYRSGERKIDVLKGLNLEIEQGDMLAIMGRSGSGKSTLLNILAGLDMADRGTYQYKQAKISDMNGNERARFRKQNIGFIIQNYMLIDSKNVFENIALPLRYSKLSKGEIIDKVDRVLADLKITELKQKDVDMLSGGEMQRVAIARALIQDPDLILADEPTGSLDDQTEKEILNIFKKLNQQGKTLVIVTHDQVVADWCYKIYYLQDGKVALIAS</sequence>
<dbReference type="GO" id="GO:0005886">
    <property type="term" value="C:plasma membrane"/>
    <property type="evidence" value="ECO:0007669"/>
    <property type="project" value="TreeGrafter"/>
</dbReference>
<keyword evidence="3 5" id="KW-0067">ATP-binding</keyword>
<dbReference type="InterPro" id="IPR003593">
    <property type="entry name" value="AAA+_ATPase"/>
</dbReference>
<comment type="caution">
    <text evidence="5">The sequence shown here is derived from an EMBL/GenBank/DDBJ whole genome shotgun (WGS) entry which is preliminary data.</text>
</comment>
<dbReference type="InterPro" id="IPR017911">
    <property type="entry name" value="MacB-like_ATP-bd"/>
</dbReference>
<protein>
    <submittedName>
        <fullName evidence="5">Peptide ABC transporter ATP-binding protein</fullName>
    </submittedName>
</protein>
<dbReference type="InterPro" id="IPR003439">
    <property type="entry name" value="ABC_transporter-like_ATP-bd"/>
</dbReference>
<evidence type="ECO:0000256" key="3">
    <source>
        <dbReference type="ARBA" id="ARBA00022840"/>
    </source>
</evidence>
<dbReference type="PANTHER" id="PTHR24220">
    <property type="entry name" value="IMPORT ATP-BINDING PROTEIN"/>
    <property type="match status" value="1"/>
</dbReference>
<accession>A0A235B525</accession>
<evidence type="ECO:0000313" key="6">
    <source>
        <dbReference type="Proteomes" id="UP000215459"/>
    </source>
</evidence>
<dbReference type="Gene3D" id="3.40.50.300">
    <property type="entry name" value="P-loop containing nucleotide triphosphate hydrolases"/>
    <property type="match status" value="1"/>
</dbReference>
<dbReference type="GO" id="GO:0016887">
    <property type="term" value="F:ATP hydrolysis activity"/>
    <property type="evidence" value="ECO:0007669"/>
    <property type="project" value="InterPro"/>
</dbReference>
<dbReference type="PROSITE" id="PS50893">
    <property type="entry name" value="ABC_TRANSPORTER_2"/>
    <property type="match status" value="1"/>
</dbReference>
<dbReference type="Pfam" id="PF00005">
    <property type="entry name" value="ABC_tran"/>
    <property type="match status" value="1"/>
</dbReference>
<dbReference type="InterPro" id="IPR017871">
    <property type="entry name" value="ABC_transporter-like_CS"/>
</dbReference>
<reference evidence="5 6" key="1">
    <citation type="submission" date="2017-07" db="EMBL/GenBank/DDBJ databases">
        <title>The genome sequence of Paludifilum halophilum highlights mechanisms for microbial adaptation to high salt environemnts.</title>
        <authorList>
            <person name="Belbahri L."/>
        </authorList>
    </citation>
    <scope>NUCLEOTIDE SEQUENCE [LARGE SCALE GENOMIC DNA]</scope>
    <source>
        <strain evidence="5 6">DSM 102817</strain>
    </source>
</reference>
<dbReference type="SUPFAM" id="SSF52540">
    <property type="entry name" value="P-loop containing nucleoside triphosphate hydrolases"/>
    <property type="match status" value="1"/>
</dbReference>
<dbReference type="EMBL" id="NOWF01000006">
    <property type="protein sequence ID" value="OYD07331.1"/>
    <property type="molecule type" value="Genomic_DNA"/>
</dbReference>
<dbReference type="SMART" id="SM00382">
    <property type="entry name" value="AAA"/>
    <property type="match status" value="1"/>
</dbReference>
<dbReference type="RefSeq" id="WP_094264567.1">
    <property type="nucleotide sequence ID" value="NZ_NOWF01000006.1"/>
</dbReference>
<proteinExistence type="predicted"/>
<dbReference type="GO" id="GO:0098796">
    <property type="term" value="C:membrane protein complex"/>
    <property type="evidence" value="ECO:0007669"/>
    <property type="project" value="UniProtKB-ARBA"/>
</dbReference>
<evidence type="ECO:0000259" key="4">
    <source>
        <dbReference type="PROSITE" id="PS50893"/>
    </source>
</evidence>
<evidence type="ECO:0000256" key="1">
    <source>
        <dbReference type="ARBA" id="ARBA00022448"/>
    </source>
</evidence>
<organism evidence="5 6">
    <name type="scientific">Paludifilum halophilum</name>
    <dbReference type="NCBI Taxonomy" id="1642702"/>
    <lineage>
        <taxon>Bacteria</taxon>
        <taxon>Bacillati</taxon>
        <taxon>Bacillota</taxon>
        <taxon>Bacilli</taxon>
        <taxon>Bacillales</taxon>
        <taxon>Thermoactinomycetaceae</taxon>
        <taxon>Paludifilum</taxon>
    </lineage>
</organism>
<gene>
    <name evidence="5" type="ORF">CHM34_10470</name>
</gene>
<keyword evidence="1" id="KW-0813">Transport</keyword>
<dbReference type="OrthoDB" id="9791546at2"/>
<evidence type="ECO:0000256" key="2">
    <source>
        <dbReference type="ARBA" id="ARBA00022741"/>
    </source>
</evidence>
<dbReference type="GO" id="GO:0022857">
    <property type="term" value="F:transmembrane transporter activity"/>
    <property type="evidence" value="ECO:0007669"/>
    <property type="project" value="TreeGrafter"/>
</dbReference>
<dbReference type="PROSITE" id="PS00211">
    <property type="entry name" value="ABC_TRANSPORTER_1"/>
    <property type="match status" value="1"/>
</dbReference>
<keyword evidence="6" id="KW-1185">Reference proteome</keyword>
<keyword evidence="2" id="KW-0547">Nucleotide-binding</keyword>
<dbReference type="InterPro" id="IPR015854">
    <property type="entry name" value="ABC_transpr_LolD-like"/>
</dbReference>
<dbReference type="CDD" id="cd03255">
    <property type="entry name" value="ABC_MJ0796_LolCDE_FtsE"/>
    <property type="match status" value="1"/>
</dbReference>
<dbReference type="AlphaFoldDB" id="A0A235B525"/>